<name>J0GXY8_HELPX</name>
<dbReference type="EMBL" id="AKQH01000003">
    <property type="protein sequence ID" value="EJC30169.1"/>
    <property type="molecule type" value="Genomic_DNA"/>
</dbReference>
<gene>
    <name evidence="1" type="ORF">HPHPP11B_0743</name>
</gene>
<proteinExistence type="predicted"/>
<dbReference type="Proteomes" id="UP000005601">
    <property type="component" value="Unassembled WGS sequence"/>
</dbReference>
<evidence type="ECO:0000313" key="2">
    <source>
        <dbReference type="Proteomes" id="UP000005601"/>
    </source>
</evidence>
<comment type="caution">
    <text evidence="1">The sequence shown here is derived from an EMBL/GenBank/DDBJ whole genome shotgun (WGS) entry which is preliminary data.</text>
</comment>
<evidence type="ECO:0000313" key="1">
    <source>
        <dbReference type="EMBL" id="EJC30169.1"/>
    </source>
</evidence>
<accession>J0GXY8</accession>
<protein>
    <submittedName>
        <fullName evidence="1">Uncharacterized protein</fullName>
    </submittedName>
</protein>
<sequence length="40" mass="4635">MGILKSFSPHNKPPKDRIFKRLTLALRKLFYLFGINSATN</sequence>
<organism evidence="1 2">
    <name type="scientific">Helicobacter pylori Hp P-11b</name>
    <dbReference type="NCBI Taxonomy" id="992106"/>
    <lineage>
        <taxon>Bacteria</taxon>
        <taxon>Pseudomonadati</taxon>
        <taxon>Campylobacterota</taxon>
        <taxon>Epsilonproteobacteria</taxon>
        <taxon>Campylobacterales</taxon>
        <taxon>Helicobacteraceae</taxon>
        <taxon>Helicobacter</taxon>
    </lineage>
</organism>
<dbReference type="PATRIC" id="fig|992106.3.peg.725"/>
<reference evidence="1 2" key="1">
    <citation type="submission" date="2012-05" db="EMBL/GenBank/DDBJ databases">
        <title>Genome sequence of Helicobacter pylori Hp P-11b.</title>
        <authorList>
            <person name="Blanchard T.G."/>
            <person name="Czinn S.J."/>
            <person name="McCracken C."/>
            <person name="Abolude K."/>
            <person name="Maroo A."/>
            <person name="Santana-Cruz I."/>
            <person name="Tallon L.J."/>
            <person name="Ficke F.W.F."/>
        </authorList>
    </citation>
    <scope>NUCLEOTIDE SEQUENCE [LARGE SCALE GENOMIC DNA]</scope>
    <source>
        <strain evidence="1 2">Hp P-11b</strain>
    </source>
</reference>
<dbReference type="AlphaFoldDB" id="J0GXY8"/>